<dbReference type="Gene3D" id="1.10.510.10">
    <property type="entry name" value="Transferase(Phosphotransferase) domain 1"/>
    <property type="match status" value="1"/>
</dbReference>
<evidence type="ECO:0000313" key="3">
    <source>
        <dbReference type="Proteomes" id="UP001500393"/>
    </source>
</evidence>
<name>A0ABN2D1K7_9ACTN</name>
<dbReference type="RefSeq" id="WP_344212677.1">
    <property type="nucleotide sequence ID" value="NZ_BAAAOS010000018.1"/>
</dbReference>
<dbReference type="SUPFAM" id="SSF56112">
    <property type="entry name" value="Protein kinase-like (PK-like)"/>
    <property type="match status" value="1"/>
</dbReference>
<evidence type="ECO:0000313" key="2">
    <source>
        <dbReference type="EMBL" id="GAA1568638.1"/>
    </source>
</evidence>
<keyword evidence="1 2" id="KW-0418">Kinase</keyword>
<comment type="similarity">
    <text evidence="1">Belongs to the fructosamine kinase family.</text>
</comment>
<dbReference type="PANTHER" id="PTHR12149">
    <property type="entry name" value="FRUCTOSAMINE 3 KINASE-RELATED PROTEIN"/>
    <property type="match status" value="1"/>
</dbReference>
<dbReference type="EMBL" id="BAAAOS010000018">
    <property type="protein sequence ID" value="GAA1568638.1"/>
    <property type="molecule type" value="Genomic_DNA"/>
</dbReference>
<dbReference type="InterPro" id="IPR011009">
    <property type="entry name" value="Kinase-like_dom_sf"/>
</dbReference>
<accession>A0ABN2D1K7</accession>
<protein>
    <submittedName>
        <fullName evidence="2">Fructosamine kinase family protein</fullName>
    </submittedName>
</protein>
<dbReference type="GO" id="GO:0016301">
    <property type="term" value="F:kinase activity"/>
    <property type="evidence" value="ECO:0007669"/>
    <property type="project" value="UniProtKB-KW"/>
</dbReference>
<comment type="caution">
    <text evidence="2">The sequence shown here is derived from an EMBL/GenBank/DDBJ whole genome shotgun (WGS) entry which is preliminary data.</text>
</comment>
<reference evidence="2 3" key="1">
    <citation type="journal article" date="2019" name="Int. J. Syst. Evol. Microbiol.">
        <title>The Global Catalogue of Microorganisms (GCM) 10K type strain sequencing project: providing services to taxonomists for standard genome sequencing and annotation.</title>
        <authorList>
            <consortium name="The Broad Institute Genomics Platform"/>
            <consortium name="The Broad Institute Genome Sequencing Center for Infectious Disease"/>
            <person name="Wu L."/>
            <person name="Ma J."/>
        </authorList>
    </citation>
    <scope>NUCLEOTIDE SEQUENCE [LARGE SCALE GENOMIC DNA]</scope>
    <source>
        <strain evidence="2 3">JCM 14969</strain>
    </source>
</reference>
<dbReference type="Gene3D" id="3.30.200.20">
    <property type="entry name" value="Phosphorylase Kinase, domain 1"/>
    <property type="match status" value="1"/>
</dbReference>
<dbReference type="Gene3D" id="1.20.1270.240">
    <property type="match status" value="1"/>
</dbReference>
<sequence length="248" mass="27000">MPFVKERHDVPAGFFEVEAAGLRWLSVPGGPPVVQPLEVSAGRLVLPQVDSAPPTPAAAEDFGRRLAVMHDAGARHFGVPPDGWHGDGYIGTADLPHAQEPVGSWGEFYATYRLRPFLRTAYDRGTIGERELAVFDRVCERVAADPGEEPGRIHGDLWSGNVLWSSAGVHLIDPAAHGGHRETDLAMLALFGLPHLDRVLRAYDEAHPLADGWRDRVSLHQVHPLLVHVVLFGSSYVGQAVAAARRYA</sequence>
<dbReference type="Proteomes" id="UP001500393">
    <property type="component" value="Unassembled WGS sequence"/>
</dbReference>
<keyword evidence="1" id="KW-0808">Transferase</keyword>
<dbReference type="InterPro" id="IPR016477">
    <property type="entry name" value="Fructo-/Ketosamine-3-kinase"/>
</dbReference>
<organism evidence="2 3">
    <name type="scientific">Kribbella sancticallisti</name>
    <dbReference type="NCBI Taxonomy" id="460087"/>
    <lineage>
        <taxon>Bacteria</taxon>
        <taxon>Bacillati</taxon>
        <taxon>Actinomycetota</taxon>
        <taxon>Actinomycetes</taxon>
        <taxon>Propionibacteriales</taxon>
        <taxon>Kribbellaceae</taxon>
        <taxon>Kribbella</taxon>
    </lineage>
</organism>
<dbReference type="Pfam" id="PF03881">
    <property type="entry name" value="Fructosamin_kin"/>
    <property type="match status" value="1"/>
</dbReference>
<keyword evidence="3" id="KW-1185">Reference proteome</keyword>
<proteinExistence type="inferred from homology"/>
<dbReference type="PIRSF" id="PIRSF006221">
    <property type="entry name" value="Ketosamine-3-kinase"/>
    <property type="match status" value="1"/>
</dbReference>
<gene>
    <name evidence="2" type="ORF">GCM10009789_22570</name>
</gene>
<evidence type="ECO:0000256" key="1">
    <source>
        <dbReference type="PIRNR" id="PIRNR006221"/>
    </source>
</evidence>
<dbReference type="PANTHER" id="PTHR12149:SF8">
    <property type="entry name" value="PROTEIN-RIBULOSAMINE 3-KINASE"/>
    <property type="match status" value="1"/>
</dbReference>